<sequence>MPLTRLLSHALVAYTLEVDAGFEARVPHRTTDHGGPRGAPWLVSLAMYFNCLRFVDADGRTEAEIAQRAHTATNLDGMRRWGYVSVDDGVVRVTPAGLTASAEFARQIEAVEMRWAERFDLQRLRSALSGRIDVEMPDTLPILGYGLFSRGRVTTGERAAADAEAPLCVLLSRALLAIALIFERRSKVSLAVAANTLRVLDARVADLPKLTGVSKEGNAMALGWLERSGFAEIGKDGRFNVARLTPAGAEARAAAQERLARIEARIGDGELLAALEPIAGFVPAPSGWRESAKQPETLPHFPMVLHRGGYPDGA</sequence>
<accession>A0A9X3MSA6</accession>
<comment type="caution">
    <text evidence="1">The sequence shown here is derived from an EMBL/GenBank/DDBJ whole genome shotgun (WGS) entry which is preliminary data.</text>
</comment>
<evidence type="ECO:0000313" key="2">
    <source>
        <dbReference type="Proteomes" id="UP001149140"/>
    </source>
</evidence>
<dbReference type="InterPro" id="IPR036390">
    <property type="entry name" value="WH_DNA-bd_sf"/>
</dbReference>
<dbReference type="EMBL" id="JAPDOD010000006">
    <property type="protein sequence ID" value="MDA0160732.1"/>
    <property type="molecule type" value="Genomic_DNA"/>
</dbReference>
<reference evidence="1" key="1">
    <citation type="submission" date="2022-10" db="EMBL/GenBank/DDBJ databases">
        <title>The WGS of Solirubrobacter ginsenosidimutans DSM 21036.</title>
        <authorList>
            <person name="Jiang Z."/>
        </authorList>
    </citation>
    <scope>NUCLEOTIDE SEQUENCE</scope>
    <source>
        <strain evidence="1">DSM 21036</strain>
    </source>
</reference>
<name>A0A9X3MSA6_9ACTN</name>
<proteinExistence type="predicted"/>
<dbReference type="SUPFAM" id="SSF46785">
    <property type="entry name" value="Winged helix' DNA-binding domain"/>
    <property type="match status" value="1"/>
</dbReference>
<gene>
    <name evidence="1" type="ORF">OM076_10685</name>
</gene>
<dbReference type="Proteomes" id="UP001149140">
    <property type="component" value="Unassembled WGS sequence"/>
</dbReference>
<dbReference type="RefSeq" id="WP_270039733.1">
    <property type="nucleotide sequence ID" value="NZ_JAPDOD010000006.1"/>
</dbReference>
<evidence type="ECO:0000313" key="1">
    <source>
        <dbReference type="EMBL" id="MDA0160732.1"/>
    </source>
</evidence>
<keyword evidence="2" id="KW-1185">Reference proteome</keyword>
<organism evidence="1 2">
    <name type="scientific">Solirubrobacter ginsenosidimutans</name>
    <dbReference type="NCBI Taxonomy" id="490573"/>
    <lineage>
        <taxon>Bacteria</taxon>
        <taxon>Bacillati</taxon>
        <taxon>Actinomycetota</taxon>
        <taxon>Thermoleophilia</taxon>
        <taxon>Solirubrobacterales</taxon>
        <taxon>Solirubrobacteraceae</taxon>
        <taxon>Solirubrobacter</taxon>
    </lineage>
</organism>
<protein>
    <submittedName>
        <fullName evidence="1">Uncharacterized protein</fullName>
    </submittedName>
</protein>
<dbReference type="AlphaFoldDB" id="A0A9X3MSA6"/>